<feature type="chain" id="PRO_5013133542" description="Outer membrane protein beta-barrel domain-containing protein" evidence="1">
    <location>
        <begin position="18"/>
        <end position="245"/>
    </location>
</feature>
<dbReference type="RefSeq" id="WP_139252464.1">
    <property type="nucleotide sequence ID" value="NZ_FRAS01000040.1"/>
</dbReference>
<keyword evidence="3" id="KW-1185">Reference proteome</keyword>
<proteinExistence type="predicted"/>
<dbReference type="Proteomes" id="UP000183947">
    <property type="component" value="Unassembled WGS sequence"/>
</dbReference>
<accession>A0A1M7GV13</accession>
<sequence>MKALLLAAGGLSLTGCAVYVPTTPTTPLLRNKGEVELTAGLRGSSLEAGAAWSPAGRLLLTAESALKTSNGSETRNSVTFNYHNLHRQAGLGVGTYRLLGKEQATYLAAVGGIGFAKADIYDPNFNLLFFSGPLVHYQANYRRYYGQVYVARQLERVSFGMSLRGTLVDYSRLRRDSVAVQPSSRFYVEPTWFVRVGRGALQGQATFGFSAPIGADRTQPDHRNLTPVTALIGVGVVFRPHLLKQ</sequence>
<evidence type="ECO:0000313" key="2">
    <source>
        <dbReference type="EMBL" id="SHM20090.1"/>
    </source>
</evidence>
<reference evidence="3" key="1">
    <citation type="submission" date="2016-11" db="EMBL/GenBank/DDBJ databases">
        <authorList>
            <person name="Varghese N."/>
            <person name="Submissions S."/>
        </authorList>
    </citation>
    <scope>NUCLEOTIDE SEQUENCE [LARGE SCALE GENOMIC DNA]</scope>
    <source>
        <strain evidence="3">DSM 18569</strain>
    </source>
</reference>
<protein>
    <recommendedName>
        <fullName evidence="4">Outer membrane protein beta-barrel domain-containing protein</fullName>
    </recommendedName>
</protein>
<evidence type="ECO:0008006" key="4">
    <source>
        <dbReference type="Google" id="ProtNLM"/>
    </source>
</evidence>
<feature type="signal peptide" evidence="1">
    <location>
        <begin position="1"/>
        <end position="17"/>
    </location>
</feature>
<dbReference type="PROSITE" id="PS51257">
    <property type="entry name" value="PROKAR_LIPOPROTEIN"/>
    <property type="match status" value="1"/>
</dbReference>
<evidence type="ECO:0000313" key="3">
    <source>
        <dbReference type="Proteomes" id="UP000183947"/>
    </source>
</evidence>
<evidence type="ECO:0000256" key="1">
    <source>
        <dbReference type="SAM" id="SignalP"/>
    </source>
</evidence>
<dbReference type="AlphaFoldDB" id="A0A1M7GV13"/>
<dbReference type="EMBL" id="FRAS01000040">
    <property type="protein sequence ID" value="SHM20090.1"/>
    <property type="molecule type" value="Genomic_DNA"/>
</dbReference>
<organism evidence="2 3">
    <name type="scientific">Hymenobacter psychrotolerans DSM 18569</name>
    <dbReference type="NCBI Taxonomy" id="1121959"/>
    <lineage>
        <taxon>Bacteria</taxon>
        <taxon>Pseudomonadati</taxon>
        <taxon>Bacteroidota</taxon>
        <taxon>Cytophagia</taxon>
        <taxon>Cytophagales</taxon>
        <taxon>Hymenobacteraceae</taxon>
        <taxon>Hymenobacter</taxon>
    </lineage>
</organism>
<keyword evidence="1" id="KW-0732">Signal</keyword>
<name>A0A1M7GV13_9BACT</name>
<dbReference type="OrthoDB" id="873438at2"/>
<gene>
    <name evidence="2" type="ORF">SAMN02746009_04113</name>
</gene>